<organism evidence="3 4">
    <name type="scientific">Chitinophaga oryziterrae</name>
    <dbReference type="NCBI Taxonomy" id="1031224"/>
    <lineage>
        <taxon>Bacteria</taxon>
        <taxon>Pseudomonadati</taxon>
        <taxon>Bacteroidota</taxon>
        <taxon>Chitinophagia</taxon>
        <taxon>Chitinophagales</taxon>
        <taxon>Chitinophagaceae</taxon>
        <taxon>Chitinophaga</taxon>
    </lineage>
</organism>
<dbReference type="Pfam" id="PF01522">
    <property type="entry name" value="Polysacc_deac_1"/>
    <property type="match status" value="1"/>
</dbReference>
<dbReference type="CDD" id="cd10917">
    <property type="entry name" value="CE4_NodB_like_6s_7s"/>
    <property type="match status" value="1"/>
</dbReference>
<dbReference type="Proteomes" id="UP000468388">
    <property type="component" value="Unassembled WGS sequence"/>
</dbReference>
<dbReference type="InterPro" id="IPR050248">
    <property type="entry name" value="Polysacc_deacetylase_ArnD"/>
</dbReference>
<evidence type="ECO:0000259" key="2">
    <source>
        <dbReference type="PROSITE" id="PS51677"/>
    </source>
</evidence>
<accession>A0A6N8J9D1</accession>
<gene>
    <name evidence="3" type="ORF">GO495_09975</name>
</gene>
<dbReference type="InterPro" id="IPR002509">
    <property type="entry name" value="NODB_dom"/>
</dbReference>
<dbReference type="PANTHER" id="PTHR10587:SF125">
    <property type="entry name" value="POLYSACCHARIDE DEACETYLASE YHEN-RELATED"/>
    <property type="match status" value="1"/>
</dbReference>
<evidence type="ECO:0000256" key="1">
    <source>
        <dbReference type="SAM" id="Phobius"/>
    </source>
</evidence>
<keyword evidence="1" id="KW-1133">Transmembrane helix</keyword>
<dbReference type="GO" id="GO:0016810">
    <property type="term" value="F:hydrolase activity, acting on carbon-nitrogen (but not peptide) bonds"/>
    <property type="evidence" value="ECO:0007669"/>
    <property type="project" value="InterPro"/>
</dbReference>
<dbReference type="Gene3D" id="3.20.20.370">
    <property type="entry name" value="Glycoside hydrolase/deacetylase"/>
    <property type="match status" value="1"/>
</dbReference>
<comment type="caution">
    <text evidence="3">The sequence shown here is derived from an EMBL/GenBank/DDBJ whole genome shotgun (WGS) entry which is preliminary data.</text>
</comment>
<keyword evidence="4" id="KW-1185">Reference proteome</keyword>
<evidence type="ECO:0000313" key="4">
    <source>
        <dbReference type="Proteomes" id="UP000468388"/>
    </source>
</evidence>
<dbReference type="GO" id="GO:0005975">
    <property type="term" value="P:carbohydrate metabolic process"/>
    <property type="evidence" value="ECO:0007669"/>
    <property type="project" value="InterPro"/>
</dbReference>
<name>A0A6N8J9D1_9BACT</name>
<dbReference type="InterPro" id="IPR011330">
    <property type="entry name" value="Glyco_hydro/deAcase_b/a-brl"/>
</dbReference>
<dbReference type="SUPFAM" id="SSF88713">
    <property type="entry name" value="Glycoside hydrolase/deacetylase"/>
    <property type="match status" value="1"/>
</dbReference>
<dbReference type="RefSeq" id="WP_157299536.1">
    <property type="nucleotide sequence ID" value="NZ_BAAAZB010000010.1"/>
</dbReference>
<feature type="transmembrane region" description="Helical" evidence="1">
    <location>
        <begin position="31"/>
        <end position="49"/>
    </location>
</feature>
<proteinExistence type="predicted"/>
<dbReference type="OrthoDB" id="9812065at2"/>
<dbReference type="EMBL" id="WRXO01000002">
    <property type="protein sequence ID" value="MVT40906.1"/>
    <property type="molecule type" value="Genomic_DNA"/>
</dbReference>
<dbReference type="AlphaFoldDB" id="A0A6N8J9D1"/>
<feature type="transmembrane region" description="Helical" evidence="1">
    <location>
        <begin position="7"/>
        <end position="25"/>
    </location>
</feature>
<dbReference type="PANTHER" id="PTHR10587">
    <property type="entry name" value="GLYCOSYL TRANSFERASE-RELATED"/>
    <property type="match status" value="1"/>
</dbReference>
<feature type="domain" description="NodB homology" evidence="2">
    <location>
        <begin position="68"/>
        <end position="246"/>
    </location>
</feature>
<sequence>MLTHRNINIILFVVLAALLLVNYLWHPVPWWIFVLLFLPYSGALVWGAMNVRSGFFMPVVCEGNTTEKVVAITFDDGPLLQHTPEILDILKQQNVPAAFFCIGNRIAGNESLLKRINDEGHVAGNHSYSHHFWFDMFGADKMLAELQLTDDTIEKAIGKRPRFFRPPYGVTNPNLKKAVKKGKYTSVGWNIRSLDTVVKQPEELMQRITPFIKPGAVILLHDSMNVTVQTLPALIDHIHKEGYRIERIDKLLNIPAYA</sequence>
<evidence type="ECO:0000313" key="3">
    <source>
        <dbReference type="EMBL" id="MVT40906.1"/>
    </source>
</evidence>
<protein>
    <submittedName>
        <fullName evidence="3">Polysaccharide deacetylase family protein</fullName>
    </submittedName>
</protein>
<keyword evidence="1" id="KW-0812">Transmembrane</keyword>
<dbReference type="PROSITE" id="PS51677">
    <property type="entry name" value="NODB"/>
    <property type="match status" value="1"/>
</dbReference>
<keyword evidence="1" id="KW-0472">Membrane</keyword>
<reference evidence="3 4" key="1">
    <citation type="submission" date="2019-12" db="EMBL/GenBank/DDBJ databases">
        <title>The draft genomic sequence of strain Chitinophaga oryziterrae JCM 16595.</title>
        <authorList>
            <person name="Zhang X."/>
        </authorList>
    </citation>
    <scope>NUCLEOTIDE SEQUENCE [LARGE SCALE GENOMIC DNA]</scope>
    <source>
        <strain evidence="3 4">JCM 16595</strain>
    </source>
</reference>